<dbReference type="GO" id="GO:0006044">
    <property type="term" value="P:N-acetylglucosamine metabolic process"/>
    <property type="evidence" value="ECO:0007669"/>
    <property type="project" value="TreeGrafter"/>
</dbReference>
<keyword evidence="4" id="KW-1185">Reference proteome</keyword>
<dbReference type="Pfam" id="PF00685">
    <property type="entry name" value="Sulfotransfer_1"/>
    <property type="match status" value="1"/>
</dbReference>
<accession>A0A9X0D3U5</accession>
<dbReference type="OrthoDB" id="6138663at2759"/>
<keyword evidence="1" id="KW-0812">Transmembrane</keyword>
<feature type="transmembrane region" description="Helical" evidence="1">
    <location>
        <begin position="23"/>
        <end position="44"/>
    </location>
</feature>
<evidence type="ECO:0000256" key="1">
    <source>
        <dbReference type="SAM" id="Phobius"/>
    </source>
</evidence>
<dbReference type="GO" id="GO:0006790">
    <property type="term" value="P:sulfur compound metabolic process"/>
    <property type="evidence" value="ECO:0007669"/>
    <property type="project" value="TreeGrafter"/>
</dbReference>
<dbReference type="InterPro" id="IPR051135">
    <property type="entry name" value="Gal/GlcNAc/GalNAc_ST"/>
</dbReference>
<dbReference type="InterPro" id="IPR000863">
    <property type="entry name" value="Sulfotransferase_dom"/>
</dbReference>
<protein>
    <submittedName>
        <fullName evidence="3">Chondroitin 6-sulfotransferase</fullName>
    </submittedName>
</protein>
<keyword evidence="1" id="KW-1133">Transmembrane helix</keyword>
<dbReference type="EMBL" id="MU825880">
    <property type="protein sequence ID" value="KAJ7385541.1"/>
    <property type="molecule type" value="Genomic_DNA"/>
</dbReference>
<dbReference type="Proteomes" id="UP001163046">
    <property type="component" value="Unassembled WGS sequence"/>
</dbReference>
<evidence type="ECO:0000259" key="2">
    <source>
        <dbReference type="Pfam" id="PF00685"/>
    </source>
</evidence>
<dbReference type="AlphaFoldDB" id="A0A9X0D3U5"/>
<name>A0A9X0D3U5_9CNID</name>
<comment type="caution">
    <text evidence="3">The sequence shown here is derived from an EMBL/GenBank/DDBJ whole genome shotgun (WGS) entry which is preliminary data.</text>
</comment>
<evidence type="ECO:0000313" key="4">
    <source>
        <dbReference type="Proteomes" id="UP001163046"/>
    </source>
</evidence>
<sequence>MLLIFTVWSVQIINQRLLLIMKCYVVFVIFSVLVSLYVVLFHLAPMTSWKPVLLPTSPTNINKIQMRERTENKHPQLTLAPRTNLIILSPGRGGSSFLGALFDSNPQIMYWFEPLRTVSHLFNETRELISYRETCMNVINSFFKCDFTNLTNASTILYELSRDSSRRKSKALTSGYFLCPGNKAPVNCTPFTDTLLTKACNSNKHTVIKILTSRVPNKTIQSIQELFQQQAYDVKLIHLVRDPRAVIYSRINSVKWINGAYMDDDFRLIVHDLCDPIEQNVRMGLISPPPWLKDRFKVIRYEDLVVDTSNIAQELYRFAGFDWSMSVDKWITNHQRQPSNDKERTAYSLYRNVSHVIDQWKNAPEDLIRVVEDICGDLMKILGYDKWIKLDNK</sequence>
<dbReference type="InterPro" id="IPR027417">
    <property type="entry name" value="P-loop_NTPase"/>
</dbReference>
<feature type="domain" description="Sulfotransferase" evidence="2">
    <location>
        <begin position="83"/>
        <end position="378"/>
    </location>
</feature>
<dbReference type="GO" id="GO:0001517">
    <property type="term" value="F:N-acetylglucosamine 6-O-sulfotransferase activity"/>
    <property type="evidence" value="ECO:0007669"/>
    <property type="project" value="TreeGrafter"/>
</dbReference>
<evidence type="ECO:0000313" key="3">
    <source>
        <dbReference type="EMBL" id="KAJ7385541.1"/>
    </source>
</evidence>
<dbReference type="Gene3D" id="3.40.50.300">
    <property type="entry name" value="P-loop containing nucleotide triphosphate hydrolases"/>
    <property type="match status" value="1"/>
</dbReference>
<proteinExistence type="predicted"/>
<reference evidence="3" key="1">
    <citation type="submission" date="2023-01" db="EMBL/GenBank/DDBJ databases">
        <title>Genome assembly of the deep-sea coral Lophelia pertusa.</title>
        <authorList>
            <person name="Herrera S."/>
            <person name="Cordes E."/>
        </authorList>
    </citation>
    <scope>NUCLEOTIDE SEQUENCE</scope>
    <source>
        <strain evidence="3">USNM1676648</strain>
        <tissue evidence="3">Polyp</tissue>
    </source>
</reference>
<dbReference type="SUPFAM" id="SSF52540">
    <property type="entry name" value="P-loop containing nucleoside triphosphate hydrolases"/>
    <property type="match status" value="1"/>
</dbReference>
<gene>
    <name evidence="3" type="primary">CHST3_2</name>
    <name evidence="3" type="ORF">OS493_015113</name>
</gene>
<keyword evidence="1" id="KW-0472">Membrane</keyword>
<organism evidence="3 4">
    <name type="scientific">Desmophyllum pertusum</name>
    <dbReference type="NCBI Taxonomy" id="174260"/>
    <lineage>
        <taxon>Eukaryota</taxon>
        <taxon>Metazoa</taxon>
        <taxon>Cnidaria</taxon>
        <taxon>Anthozoa</taxon>
        <taxon>Hexacorallia</taxon>
        <taxon>Scleractinia</taxon>
        <taxon>Caryophylliina</taxon>
        <taxon>Caryophylliidae</taxon>
        <taxon>Desmophyllum</taxon>
    </lineage>
</organism>
<dbReference type="PANTHER" id="PTHR10704:SF44">
    <property type="entry name" value="LD35051P-RELATED"/>
    <property type="match status" value="1"/>
</dbReference>
<dbReference type="PANTHER" id="PTHR10704">
    <property type="entry name" value="CARBOHYDRATE SULFOTRANSFERASE"/>
    <property type="match status" value="1"/>
</dbReference>